<sequence length="97" mass="11030">DKTGLLGSHSTQADPARRSSRSTIGFEGYFDNDLHYNEEKKRNSRLFNLRGGCDSRRSSMRYSYSERHSGRWGESQESFVLGVNDPNSPSRLSPVSR</sequence>
<dbReference type="Proteomes" id="UP001175000">
    <property type="component" value="Unassembled WGS sequence"/>
</dbReference>
<feature type="region of interest" description="Disordered" evidence="1">
    <location>
        <begin position="1"/>
        <end position="20"/>
    </location>
</feature>
<feature type="region of interest" description="Disordered" evidence="1">
    <location>
        <begin position="58"/>
        <end position="97"/>
    </location>
</feature>
<feature type="compositionally biased region" description="Polar residues" evidence="1">
    <location>
        <begin position="85"/>
        <end position="97"/>
    </location>
</feature>
<dbReference type="EMBL" id="JAULSU010000005">
    <property type="protein sequence ID" value="KAK0616512.1"/>
    <property type="molecule type" value="Genomic_DNA"/>
</dbReference>
<dbReference type="AlphaFoldDB" id="A0AA39WJG8"/>
<organism evidence="2 3">
    <name type="scientific">Immersiella caudata</name>
    <dbReference type="NCBI Taxonomy" id="314043"/>
    <lineage>
        <taxon>Eukaryota</taxon>
        <taxon>Fungi</taxon>
        <taxon>Dikarya</taxon>
        <taxon>Ascomycota</taxon>
        <taxon>Pezizomycotina</taxon>
        <taxon>Sordariomycetes</taxon>
        <taxon>Sordariomycetidae</taxon>
        <taxon>Sordariales</taxon>
        <taxon>Lasiosphaeriaceae</taxon>
        <taxon>Immersiella</taxon>
    </lineage>
</organism>
<feature type="non-terminal residue" evidence="2">
    <location>
        <position position="1"/>
    </location>
</feature>
<evidence type="ECO:0000256" key="1">
    <source>
        <dbReference type="SAM" id="MobiDB-lite"/>
    </source>
</evidence>
<evidence type="ECO:0000313" key="3">
    <source>
        <dbReference type="Proteomes" id="UP001175000"/>
    </source>
</evidence>
<accession>A0AA39WJG8</accession>
<name>A0AA39WJG8_9PEZI</name>
<gene>
    <name evidence="2" type="ORF">B0T14DRAFT_407398</name>
</gene>
<proteinExistence type="predicted"/>
<protein>
    <submittedName>
        <fullName evidence="2">Uncharacterized protein</fullName>
    </submittedName>
</protein>
<evidence type="ECO:0000313" key="2">
    <source>
        <dbReference type="EMBL" id="KAK0616512.1"/>
    </source>
</evidence>
<keyword evidence="3" id="KW-1185">Reference proteome</keyword>
<comment type="caution">
    <text evidence="2">The sequence shown here is derived from an EMBL/GenBank/DDBJ whole genome shotgun (WGS) entry which is preliminary data.</text>
</comment>
<reference evidence="2" key="1">
    <citation type="submission" date="2023-06" db="EMBL/GenBank/DDBJ databases">
        <title>Genome-scale phylogeny and comparative genomics of the fungal order Sordariales.</title>
        <authorList>
            <consortium name="Lawrence Berkeley National Laboratory"/>
            <person name="Hensen N."/>
            <person name="Bonometti L."/>
            <person name="Westerberg I."/>
            <person name="Brannstrom I.O."/>
            <person name="Guillou S."/>
            <person name="Cros-Aarteil S."/>
            <person name="Calhoun S."/>
            <person name="Haridas S."/>
            <person name="Kuo A."/>
            <person name="Mondo S."/>
            <person name="Pangilinan J."/>
            <person name="Riley R."/>
            <person name="Labutti K."/>
            <person name="Andreopoulos B."/>
            <person name="Lipzen A."/>
            <person name="Chen C."/>
            <person name="Yanf M."/>
            <person name="Daum C."/>
            <person name="Ng V."/>
            <person name="Clum A."/>
            <person name="Steindorff A."/>
            <person name="Ohm R."/>
            <person name="Martin F."/>
            <person name="Silar P."/>
            <person name="Natvig D."/>
            <person name="Lalanne C."/>
            <person name="Gautier V."/>
            <person name="Ament-Velasquez S.L."/>
            <person name="Kruys A."/>
            <person name="Hutchinson M.I."/>
            <person name="Powell A.J."/>
            <person name="Barry K."/>
            <person name="Miller A.N."/>
            <person name="Grigoriev I.V."/>
            <person name="Debuchy R."/>
            <person name="Gladieux P."/>
            <person name="Thoren M.H."/>
            <person name="Johannesson H."/>
        </authorList>
    </citation>
    <scope>NUCLEOTIDE SEQUENCE</scope>
    <source>
        <strain evidence="2">CBS 606.72</strain>
    </source>
</reference>
<feature type="non-terminal residue" evidence="2">
    <location>
        <position position="97"/>
    </location>
</feature>